<dbReference type="Pfam" id="PF18939">
    <property type="entry name" value="DUF5686"/>
    <property type="match status" value="1"/>
</dbReference>
<dbReference type="InterPro" id="IPR043741">
    <property type="entry name" value="DUF5686"/>
</dbReference>
<dbReference type="KEGG" id="afla:FHG64_11190"/>
<dbReference type="Proteomes" id="UP000309016">
    <property type="component" value="Chromosome"/>
</dbReference>
<name>A0A5B7X5A7_9FLAO</name>
<sequence>MRKELIRRIFISWGIFFLCLSPLSSQTLKLVNDTGEAFPYAMLEFSSGEIDFTDGLGQYRFRKSGEKKEVKITYPAYKPRTIEVLPSQVFLEVRLDPLAPVQSQPNLTPAIEIIKEAIASKAANDPDQKLHSYSHKSYNKLSIERQAKLAQDLRDQDPTGGNSFLSEKVATYLYADGEPKRQVIEGFETAGFDEPAYEVLELELEPPSLYKKEYSIYNTTYAGPLASRALKNYTFTLRDTLVHKGREVYVIHLKPRRPGVISGVEGILFLNTSSLAIQYAKLGIAGKIAMEAVHQYTYLEEEDLWFPEEQTLTLSPGTGGKNISIFGASISLGTVQKTFSPLDILLQPEEIEEDLALLSQTHYYGLDLEKEIAIPKYTAHIKVLDSAVNRSPGFWKENRKIDFSSRDNYTAPQVRRRILRDNTLRKIEINDAIANGFFPVGIWDFKLSRFLHFNNYEGIRLGAGGQTNRNFSENFRLEGYGVYGFKDHRFKYGVGAGALLNQRTGTWWNLRYNDDIREVAVYEYLKDVREFSIFEPRTVNISYYYGYRKLESSLEHRFTPRLDTELQFARNDIFQLRDYAFLHDGEIYRDYTISEATLSFLWQPFSQFISTPEDFSSYKSNYPLITGQVSRSFSGVLGGDFDFTKVGLKVQYARERLDESYTQVTLEGNLGFGDLPLTHAFHAFPNNANRPNILDRFAIAGKISFETMYFNEFFSDRQAAVHLRHQFRPINIGSISNPRLVLVTRHVIGDFQNPAAHQNISFNTLQHGYSESGLELNQILLGFGLSAAYRYGAYHLPTFKENFSLKFTFEFQL</sequence>
<proteinExistence type="predicted"/>
<organism evidence="1 2">
    <name type="scientific">Antarcticibacterium flavum</name>
    <dbReference type="NCBI Taxonomy" id="2058175"/>
    <lineage>
        <taxon>Bacteria</taxon>
        <taxon>Pseudomonadati</taxon>
        <taxon>Bacteroidota</taxon>
        <taxon>Flavobacteriia</taxon>
        <taxon>Flavobacteriales</taxon>
        <taxon>Flavobacteriaceae</taxon>
        <taxon>Antarcticibacterium</taxon>
    </lineage>
</organism>
<protein>
    <submittedName>
        <fullName evidence="1">Carboxypeptidase-like regulatory domain-containing protein</fullName>
    </submittedName>
</protein>
<evidence type="ECO:0000313" key="1">
    <source>
        <dbReference type="EMBL" id="QCY69918.1"/>
    </source>
</evidence>
<evidence type="ECO:0000313" key="2">
    <source>
        <dbReference type="Proteomes" id="UP000309016"/>
    </source>
</evidence>
<accession>A0A5B7X5A7</accession>
<keyword evidence="1" id="KW-0121">Carboxypeptidase</keyword>
<dbReference type="RefSeq" id="WP_139066482.1">
    <property type="nucleotide sequence ID" value="NZ_CP040812.1"/>
</dbReference>
<dbReference type="GO" id="GO:0004180">
    <property type="term" value="F:carboxypeptidase activity"/>
    <property type="evidence" value="ECO:0007669"/>
    <property type="project" value="UniProtKB-KW"/>
</dbReference>
<keyword evidence="1" id="KW-0378">Hydrolase</keyword>
<gene>
    <name evidence="1" type="ORF">FHG64_11190</name>
</gene>
<keyword evidence="1" id="KW-0645">Protease</keyword>
<keyword evidence="2" id="KW-1185">Reference proteome</keyword>
<reference evidence="1 2" key="1">
    <citation type="submission" date="2019-06" db="EMBL/GenBank/DDBJ databases">
        <title>Complete genome sequence of Antarcticibacterium flavum KCTC 52984T from an Antarctic marine sediment.</title>
        <authorList>
            <person name="Lee Y.M."/>
            <person name="Shin S.C."/>
        </authorList>
    </citation>
    <scope>NUCLEOTIDE SEQUENCE [LARGE SCALE GENOMIC DNA]</scope>
    <source>
        <strain evidence="1 2">KCTC 52984</strain>
    </source>
</reference>
<dbReference type="OrthoDB" id="604691at2"/>
<dbReference type="AlphaFoldDB" id="A0A5B7X5A7"/>
<dbReference type="EMBL" id="CP040812">
    <property type="protein sequence ID" value="QCY69918.1"/>
    <property type="molecule type" value="Genomic_DNA"/>
</dbReference>